<organism evidence="1 2">
    <name type="scientific">Vibrio viridaestus</name>
    <dbReference type="NCBI Taxonomy" id="2487322"/>
    <lineage>
        <taxon>Bacteria</taxon>
        <taxon>Pseudomonadati</taxon>
        <taxon>Pseudomonadota</taxon>
        <taxon>Gammaproteobacteria</taxon>
        <taxon>Vibrionales</taxon>
        <taxon>Vibrionaceae</taxon>
        <taxon>Vibrio</taxon>
    </lineage>
</organism>
<dbReference type="AlphaFoldDB" id="A0A3N9TIH0"/>
<accession>A0A3N9TIH0</accession>
<protein>
    <submittedName>
        <fullName evidence="1">GNAT family acetyltransferase</fullName>
    </submittedName>
</protein>
<gene>
    <name evidence="1" type="ORF">EES38_07810</name>
</gene>
<dbReference type="Gene3D" id="3.40.630.30">
    <property type="match status" value="1"/>
</dbReference>
<dbReference type="SUPFAM" id="SSF55729">
    <property type="entry name" value="Acyl-CoA N-acyltransferases (Nat)"/>
    <property type="match status" value="1"/>
</dbReference>
<dbReference type="OrthoDB" id="5109343at2"/>
<evidence type="ECO:0000313" key="1">
    <source>
        <dbReference type="EMBL" id="RQW63714.1"/>
    </source>
</evidence>
<keyword evidence="2" id="KW-1185">Reference proteome</keyword>
<name>A0A3N9TIH0_9VIBR</name>
<reference evidence="1 2" key="1">
    <citation type="submission" date="2018-11" db="EMBL/GenBank/DDBJ databases">
        <title>Vibrio LJC006 sp. nov., isolated from seawater during the bloom of the enteromorpha.</title>
        <authorList>
            <person name="Liang J."/>
        </authorList>
    </citation>
    <scope>NUCLEOTIDE SEQUENCE [LARGE SCALE GENOMIC DNA]</scope>
    <source>
        <strain evidence="1 2">LJC006</strain>
    </source>
</reference>
<dbReference type="InterPro" id="IPR016181">
    <property type="entry name" value="Acyl_CoA_acyltransferase"/>
</dbReference>
<evidence type="ECO:0000313" key="2">
    <source>
        <dbReference type="Proteomes" id="UP000281112"/>
    </source>
</evidence>
<dbReference type="Proteomes" id="UP000281112">
    <property type="component" value="Unassembled WGS sequence"/>
</dbReference>
<dbReference type="GO" id="GO:0016740">
    <property type="term" value="F:transferase activity"/>
    <property type="evidence" value="ECO:0007669"/>
    <property type="project" value="UniProtKB-KW"/>
</dbReference>
<keyword evidence="1" id="KW-0808">Transferase</keyword>
<sequence length="184" mass="21454">MSIQLAKLSDIDDVMMLQAKYHVDSINENDRKDGFVTTLFSREQLSELIVRENGLVIAKAGKNVVAYIMVASWQYWSAWPLFAHMINDLSRLHYQGYDLDTANSFQYGPICIDKSVRGEGVLENIFAFTKAHMSHRYPVLVTFINQNNRRSYEAHKRKLKLDVINEFHFNDNHYFELACLTRQD</sequence>
<dbReference type="EMBL" id="RJVQ01000003">
    <property type="protein sequence ID" value="RQW63714.1"/>
    <property type="molecule type" value="Genomic_DNA"/>
</dbReference>
<proteinExistence type="predicted"/>
<comment type="caution">
    <text evidence="1">The sequence shown here is derived from an EMBL/GenBank/DDBJ whole genome shotgun (WGS) entry which is preliminary data.</text>
</comment>